<dbReference type="EMBL" id="JAAVJL010000001">
    <property type="protein sequence ID" value="NMF57962.1"/>
    <property type="molecule type" value="Genomic_DNA"/>
</dbReference>
<feature type="signal peptide" evidence="1">
    <location>
        <begin position="1"/>
        <end position="28"/>
    </location>
</feature>
<dbReference type="RefSeq" id="WP_169362920.1">
    <property type="nucleotide sequence ID" value="NZ_JAAVJL010000001.1"/>
</dbReference>
<dbReference type="Proteomes" id="UP000738376">
    <property type="component" value="Unassembled WGS sequence"/>
</dbReference>
<feature type="chain" id="PRO_5047465447" evidence="1">
    <location>
        <begin position="29"/>
        <end position="104"/>
    </location>
</feature>
<gene>
    <name evidence="2" type="ORF">HC246_07985</name>
</gene>
<keyword evidence="1" id="KW-0732">Signal</keyword>
<evidence type="ECO:0000256" key="1">
    <source>
        <dbReference type="SAM" id="SignalP"/>
    </source>
</evidence>
<accession>A0ABX1LPA5</accession>
<proteinExistence type="predicted"/>
<evidence type="ECO:0000313" key="3">
    <source>
        <dbReference type="Proteomes" id="UP000738376"/>
    </source>
</evidence>
<protein>
    <submittedName>
        <fullName evidence="2">Uncharacterized protein</fullName>
    </submittedName>
</protein>
<evidence type="ECO:0000313" key="2">
    <source>
        <dbReference type="EMBL" id="NMF57962.1"/>
    </source>
</evidence>
<keyword evidence="3" id="KW-1185">Reference proteome</keyword>
<comment type="caution">
    <text evidence="2">The sequence shown here is derived from an EMBL/GenBank/DDBJ whole genome shotgun (WGS) entry which is preliminary data.</text>
</comment>
<name>A0ABX1LPA5_9CYAN</name>
<sequence length="104" mass="12197">MKSLILPILAITSVVSTFSLVNPSSASAGTIYNREVNQQERIYKGVQQGTISQREYQNLERREERIDAQRRYYLRDGHLSRQEAARLTREENRVSKAIYRDRHD</sequence>
<reference evidence="2 3" key="1">
    <citation type="submission" date="2020-03" db="EMBL/GenBank/DDBJ databases">
        <title>Draft Genome Sequence of 2-Methylisoborneol Producing Pseudanabaena yagii Strain GIHE-NHR1 Isolated from North Han River in South Korea.</title>
        <authorList>
            <person name="Jeong J."/>
        </authorList>
    </citation>
    <scope>NUCLEOTIDE SEQUENCE [LARGE SCALE GENOMIC DNA]</scope>
    <source>
        <strain evidence="2 3">GIHE-NHR1</strain>
    </source>
</reference>
<organism evidence="2 3">
    <name type="scientific">Pseudanabaena yagii GIHE-NHR1</name>
    <dbReference type="NCBI Taxonomy" id="2722753"/>
    <lineage>
        <taxon>Bacteria</taxon>
        <taxon>Bacillati</taxon>
        <taxon>Cyanobacteriota</taxon>
        <taxon>Cyanophyceae</taxon>
        <taxon>Pseudanabaenales</taxon>
        <taxon>Pseudanabaenaceae</taxon>
        <taxon>Pseudanabaena</taxon>
        <taxon>Pseudanabaena yagii</taxon>
    </lineage>
</organism>